<keyword evidence="3 10" id="KW-0808">Transferase</keyword>
<dbReference type="KEGG" id="rul:UC8_09840"/>
<name>A0A5B9QYK3_9BACT</name>
<keyword evidence="5" id="KW-0547">Nucleotide-binding</keyword>
<dbReference type="NCBIfam" id="NF002772">
    <property type="entry name" value="PRK02862.1"/>
    <property type="match status" value="1"/>
</dbReference>
<dbReference type="Pfam" id="PF25247">
    <property type="entry name" value="LbH_GLGC"/>
    <property type="match status" value="1"/>
</dbReference>
<dbReference type="InterPro" id="IPR005836">
    <property type="entry name" value="ADP_Glu_pyroP_CS"/>
</dbReference>
<dbReference type="InterPro" id="IPR011004">
    <property type="entry name" value="Trimer_LpxA-like_sf"/>
</dbReference>
<evidence type="ECO:0000256" key="7">
    <source>
        <dbReference type="ARBA" id="ARBA00023277"/>
    </source>
</evidence>
<evidence type="ECO:0000256" key="5">
    <source>
        <dbReference type="ARBA" id="ARBA00022741"/>
    </source>
</evidence>
<dbReference type="Proteomes" id="UP000325286">
    <property type="component" value="Chromosome"/>
</dbReference>
<dbReference type="EC" id="2.7.7.27" evidence="8"/>
<feature type="domain" description="Nucleotidyl transferase" evidence="9">
    <location>
        <begin position="44"/>
        <end position="312"/>
    </location>
</feature>
<evidence type="ECO:0000256" key="2">
    <source>
        <dbReference type="ARBA" id="ARBA00022600"/>
    </source>
</evidence>
<dbReference type="CDD" id="cd02508">
    <property type="entry name" value="ADP_Glucose_PP"/>
    <property type="match status" value="1"/>
</dbReference>
<evidence type="ECO:0000256" key="6">
    <source>
        <dbReference type="ARBA" id="ARBA00022840"/>
    </source>
</evidence>
<dbReference type="InterPro" id="IPR005835">
    <property type="entry name" value="NTP_transferase_dom"/>
</dbReference>
<dbReference type="Pfam" id="PF00483">
    <property type="entry name" value="NTP_transferase"/>
    <property type="match status" value="1"/>
</dbReference>
<evidence type="ECO:0000259" key="9">
    <source>
        <dbReference type="Pfam" id="PF00483"/>
    </source>
</evidence>
<keyword evidence="4 10" id="KW-0548">Nucleotidyltransferase</keyword>
<dbReference type="GO" id="GO:0008878">
    <property type="term" value="F:glucose-1-phosphate adenylyltransferase activity"/>
    <property type="evidence" value="ECO:0007669"/>
    <property type="project" value="UniProtKB-UniRule"/>
</dbReference>
<gene>
    <name evidence="10" type="primary">glgC_1</name>
    <name evidence="10" type="ORF">UC8_09840</name>
</gene>
<dbReference type="EMBL" id="CP042914">
    <property type="protein sequence ID" value="QEG39023.1"/>
    <property type="molecule type" value="Genomic_DNA"/>
</dbReference>
<dbReference type="SUPFAM" id="SSF53448">
    <property type="entry name" value="Nucleotide-diphospho-sugar transferases"/>
    <property type="match status" value="1"/>
</dbReference>
<evidence type="ECO:0000256" key="3">
    <source>
        <dbReference type="ARBA" id="ARBA00022679"/>
    </source>
</evidence>
<dbReference type="InterPro" id="IPR011831">
    <property type="entry name" value="ADP-Glc_PPase"/>
</dbReference>
<comment type="similarity">
    <text evidence="1">Belongs to the bacterial/plant glucose-1-phosphate adenylyltransferase family.</text>
</comment>
<evidence type="ECO:0000256" key="1">
    <source>
        <dbReference type="ARBA" id="ARBA00010443"/>
    </source>
</evidence>
<dbReference type="NCBIfam" id="TIGR02091">
    <property type="entry name" value="glgC"/>
    <property type="match status" value="1"/>
</dbReference>
<dbReference type="GO" id="GO:0005524">
    <property type="term" value="F:ATP binding"/>
    <property type="evidence" value="ECO:0007669"/>
    <property type="project" value="UniProtKB-KW"/>
</dbReference>
<accession>A0A5B9QYK3</accession>
<dbReference type="SUPFAM" id="SSF51161">
    <property type="entry name" value="Trimeric LpxA-like enzymes"/>
    <property type="match status" value="1"/>
</dbReference>
<reference evidence="10 11" key="1">
    <citation type="submission" date="2019-08" db="EMBL/GenBank/DDBJ databases">
        <title>Deep-cultivation of Planctomycetes and their phenomic and genomic characterization uncovers novel biology.</title>
        <authorList>
            <person name="Wiegand S."/>
            <person name="Jogler M."/>
            <person name="Boedeker C."/>
            <person name="Pinto D."/>
            <person name="Vollmers J."/>
            <person name="Rivas-Marin E."/>
            <person name="Kohn T."/>
            <person name="Peeters S.H."/>
            <person name="Heuer A."/>
            <person name="Rast P."/>
            <person name="Oberbeckmann S."/>
            <person name="Bunk B."/>
            <person name="Jeske O."/>
            <person name="Meyerdierks A."/>
            <person name="Storesund J.E."/>
            <person name="Kallscheuer N."/>
            <person name="Luecker S."/>
            <person name="Lage O.M."/>
            <person name="Pohl T."/>
            <person name="Merkel B.J."/>
            <person name="Hornburger P."/>
            <person name="Mueller R.-W."/>
            <person name="Bruemmer F."/>
            <person name="Labrenz M."/>
            <person name="Spormann A.M."/>
            <person name="Op den Camp H."/>
            <person name="Overmann J."/>
            <person name="Amann R."/>
            <person name="Jetten M.S.M."/>
            <person name="Mascher T."/>
            <person name="Medema M.H."/>
            <person name="Devos D.P."/>
            <person name="Kaster A.-K."/>
            <person name="Ovreas L."/>
            <person name="Rohde M."/>
            <person name="Galperin M.Y."/>
            <person name="Jogler C."/>
        </authorList>
    </citation>
    <scope>NUCLEOTIDE SEQUENCE [LARGE SCALE GENOMIC DNA]</scope>
    <source>
        <strain evidence="10 11">UC8</strain>
    </source>
</reference>
<protein>
    <recommendedName>
        <fullName evidence="8">Glucose-1-phosphate adenylyltransferase</fullName>
        <ecNumber evidence="8">2.7.7.27</ecNumber>
    </recommendedName>
</protein>
<proteinExistence type="inferred from homology"/>
<dbReference type="UniPathway" id="UPA00164"/>
<dbReference type="Gene3D" id="2.160.10.10">
    <property type="entry name" value="Hexapeptide repeat proteins"/>
    <property type="match status" value="1"/>
</dbReference>
<dbReference type="PROSITE" id="PS00808">
    <property type="entry name" value="ADP_GLC_PYROPHOSPH_1"/>
    <property type="match status" value="1"/>
</dbReference>
<dbReference type="PROSITE" id="PS00810">
    <property type="entry name" value="ADP_GLC_PYROPHOSPH_3"/>
    <property type="match status" value="1"/>
</dbReference>
<evidence type="ECO:0000313" key="10">
    <source>
        <dbReference type="EMBL" id="QEG39023.1"/>
    </source>
</evidence>
<dbReference type="CDD" id="cd04651">
    <property type="entry name" value="LbH_G1P_AT_C"/>
    <property type="match status" value="1"/>
</dbReference>
<dbReference type="InterPro" id="IPR029044">
    <property type="entry name" value="Nucleotide-diphossugar_trans"/>
</dbReference>
<keyword evidence="2" id="KW-0321">Glycogen metabolism</keyword>
<keyword evidence="11" id="KW-1185">Reference proteome</keyword>
<dbReference type="AlphaFoldDB" id="A0A5B9QYK3"/>
<dbReference type="Gene3D" id="3.90.550.10">
    <property type="entry name" value="Spore Coat Polysaccharide Biosynthesis Protein SpsA, Chain A"/>
    <property type="match status" value="1"/>
</dbReference>
<dbReference type="GO" id="GO:0005978">
    <property type="term" value="P:glycogen biosynthetic process"/>
    <property type="evidence" value="ECO:0007669"/>
    <property type="project" value="UniProtKB-UniRule"/>
</dbReference>
<evidence type="ECO:0000313" key="11">
    <source>
        <dbReference type="Proteomes" id="UP000325286"/>
    </source>
</evidence>
<dbReference type="PROSITE" id="PS00809">
    <property type="entry name" value="ADP_GLC_PYROPHOSPH_2"/>
    <property type="match status" value="1"/>
</dbReference>
<evidence type="ECO:0000256" key="4">
    <source>
        <dbReference type="ARBA" id="ARBA00022695"/>
    </source>
</evidence>
<organism evidence="10 11">
    <name type="scientific">Roseimaritima ulvae</name>
    <dbReference type="NCBI Taxonomy" id="980254"/>
    <lineage>
        <taxon>Bacteria</taxon>
        <taxon>Pseudomonadati</taxon>
        <taxon>Planctomycetota</taxon>
        <taxon>Planctomycetia</taxon>
        <taxon>Pirellulales</taxon>
        <taxon>Pirellulaceae</taxon>
        <taxon>Roseimaritima</taxon>
    </lineage>
</organism>
<evidence type="ECO:0000256" key="8">
    <source>
        <dbReference type="NCBIfam" id="TIGR02091"/>
    </source>
</evidence>
<sequence length="464" mass="51908" precursor="true">MRREVENGTIRAYKNRTTTLMWVRVATGKYFSKKAPPIMRNAIALILGGGRGTRLFPLTKIRSKPAVPLAGKYRLIDIPISNCINSDLNRIYVLTQFLSVSLHRHIRQTYSFDSFRGGFVELLAAQQTVEEGTDWYQGTADAVRKNLRYVNQPDVEHVVILSGDQLYRMDFRDMMKTHVENNADVTIAGIPVDRKEASALGIMKADDTGRVTGFLEKPQTEQELEMVRTDPAWIDAQGLPSKGRDCVASMGLYIFNKQFMIDLLEKTDYEDFGKEVFPTAIRTRRVQLHLFDDYWEDIGTIRAFYEANLSLATKNPPFDFRCMESPVYSRPRFLPPSLMEDAKVSGSLIADGCQIGKGAVIENSVIGLRTVIGENVTIRNSVVMGADYIDSKINPRAETVPLGIGDNSVVEGSILDKNCRIGKNCRVVNDAGVENQGEEEAVQIRDGIPIVIKNAELPDGFKLS</sequence>
<dbReference type="PANTHER" id="PTHR43523:SF12">
    <property type="entry name" value="GLUCOSE-1-PHOSPHATE ADENYLYLTRANSFERASE LARGE SUBUNIT 1, CHLOROPLASTIC-RELATED"/>
    <property type="match status" value="1"/>
</dbReference>
<keyword evidence="7" id="KW-0119">Carbohydrate metabolism</keyword>
<dbReference type="PANTHER" id="PTHR43523">
    <property type="entry name" value="GLUCOSE-1-PHOSPHATE ADENYLYLTRANSFERASE-RELATED"/>
    <property type="match status" value="1"/>
</dbReference>
<keyword evidence="6" id="KW-0067">ATP-binding</keyword>